<dbReference type="Gene3D" id="3.40.50.150">
    <property type="entry name" value="Vaccinia Virus protein VP39"/>
    <property type="match status" value="1"/>
</dbReference>
<evidence type="ECO:0000313" key="1">
    <source>
        <dbReference type="EMBL" id="CAJ1961221.1"/>
    </source>
</evidence>
<dbReference type="AlphaFoldDB" id="A0AAD2JLN2"/>
<evidence type="ECO:0008006" key="3">
    <source>
        <dbReference type="Google" id="ProtNLM"/>
    </source>
</evidence>
<protein>
    <recommendedName>
        <fullName evidence="3">Methyltransferase type 11 domain-containing protein</fullName>
    </recommendedName>
</protein>
<evidence type="ECO:0000313" key="2">
    <source>
        <dbReference type="Proteomes" id="UP001295423"/>
    </source>
</evidence>
<accession>A0AAD2JLN2</accession>
<dbReference type="EMBL" id="CAKOGP040002091">
    <property type="protein sequence ID" value="CAJ1961221.1"/>
    <property type="molecule type" value="Genomic_DNA"/>
</dbReference>
<dbReference type="SUPFAM" id="SSF53335">
    <property type="entry name" value="S-adenosyl-L-methionine-dependent methyltransferases"/>
    <property type="match status" value="1"/>
</dbReference>
<proteinExistence type="predicted"/>
<name>A0AAD2JLN2_9STRA</name>
<dbReference type="InterPro" id="IPR029063">
    <property type="entry name" value="SAM-dependent_MTases_sf"/>
</dbReference>
<reference evidence="1" key="1">
    <citation type="submission" date="2023-08" db="EMBL/GenBank/DDBJ databases">
        <authorList>
            <person name="Audoor S."/>
            <person name="Bilcke G."/>
        </authorList>
    </citation>
    <scope>NUCLEOTIDE SEQUENCE</scope>
</reference>
<keyword evidence="2" id="KW-1185">Reference proteome</keyword>
<comment type="caution">
    <text evidence="1">The sequence shown here is derived from an EMBL/GenBank/DDBJ whole genome shotgun (WGS) entry which is preliminary data.</text>
</comment>
<organism evidence="1 2">
    <name type="scientific">Cylindrotheca closterium</name>
    <dbReference type="NCBI Taxonomy" id="2856"/>
    <lineage>
        <taxon>Eukaryota</taxon>
        <taxon>Sar</taxon>
        <taxon>Stramenopiles</taxon>
        <taxon>Ochrophyta</taxon>
        <taxon>Bacillariophyta</taxon>
        <taxon>Bacillariophyceae</taxon>
        <taxon>Bacillariophycidae</taxon>
        <taxon>Bacillariales</taxon>
        <taxon>Bacillariaceae</taxon>
        <taxon>Cylindrotheca</taxon>
    </lineage>
</organism>
<sequence length="631" mass="73277">MKNIKFKDDCNCQESDHYKEQIDRLSNQLTGSHQPVKEEVVVAAAAAKEAAVRHLDASSSNLVQYKTELAGMLMNMWDLAEDKQMINDHSGETSVQRLMLNTFMQEVFDQLPGTLAGMRCMIFEFKYISQFGGCRETFHFRHDPNEKGIINPLTTKYGTYGIIKGDLEGDVSHIPQEYFDMAIYTQQMQHEKHFWKALPNLAGTIDKGGLLIFSIPWAFMFHPLRGDFYRYSPSAVYHLLESSGFAICHIVSDGWKSMQMHALGLGVEDIYDLESVLKSQSKVSLLSGATSYMAVAQRVEEIGDPCTLQRLKLSNEITREEINGFGIHGEFLPDAMKDFPFVPKKKKTMKVPNKRAKNHAKKKSLKTFSVEFTEVVSDYTGPIPPKTTCFMTASYAKTLESMDNMIHVRNTSPYFKFFMFTNWNDDQWKTPGWIKITTKYNYTRSITHSRYGKFLGWKYDQIRQECDAVYYMDSNIQLKANQSTWMEMSATISSTEPGIMQFKHEQNRSGIFDEFAAITKWKKDYAGNVQKSIAWFSAQPDFENDIPIYMNQLFGYNPKSPTYQRLSQGFWDHYSKEEDSWRDQPLWAFMLHRYNVTPLAFPETNFKRIWRVPNRVNFGHHDHRYTLRKRM</sequence>
<gene>
    <name evidence="1" type="ORF">CYCCA115_LOCUS19089</name>
</gene>
<dbReference type="Proteomes" id="UP001295423">
    <property type="component" value="Unassembled WGS sequence"/>
</dbReference>